<name>A0A9J6ZUA1_9GAMM</name>
<keyword evidence="2" id="KW-0808">Transferase</keyword>
<dbReference type="AlphaFoldDB" id="A0A9J6ZUA1"/>
<evidence type="ECO:0000313" key="3">
    <source>
        <dbReference type="Proteomes" id="UP001056649"/>
    </source>
</evidence>
<keyword evidence="3" id="KW-1185">Reference proteome</keyword>
<dbReference type="GO" id="GO:0016779">
    <property type="term" value="F:nucleotidyltransferase activity"/>
    <property type="evidence" value="ECO:0007669"/>
    <property type="project" value="UniProtKB-KW"/>
</dbReference>
<dbReference type="EMBL" id="CP090569">
    <property type="protein sequence ID" value="USF86356.1"/>
    <property type="molecule type" value="Genomic_DNA"/>
</dbReference>
<sequence>MSIRPPPGPGYDKTLILFLLACTLFSGPVLSWWTGSDSPWYIPYLIWLLVILFGALLQRRTPDDP</sequence>
<organism evidence="2 3">
    <name type="scientific">Candidatus Endoriftia persephonae</name>
    <dbReference type="NCBI Taxonomy" id="393765"/>
    <lineage>
        <taxon>Bacteria</taxon>
        <taxon>Pseudomonadati</taxon>
        <taxon>Pseudomonadota</taxon>
        <taxon>Gammaproteobacteria</taxon>
        <taxon>Chromatiales</taxon>
        <taxon>Sedimenticolaceae</taxon>
        <taxon>Candidatus Endoriftia</taxon>
    </lineage>
</organism>
<gene>
    <name evidence="2" type="ORF">L0Y14_09375</name>
</gene>
<evidence type="ECO:0000256" key="1">
    <source>
        <dbReference type="SAM" id="Phobius"/>
    </source>
</evidence>
<accession>A0A9J6ZUA1</accession>
<keyword evidence="1" id="KW-0472">Membrane</keyword>
<keyword evidence="1" id="KW-1133">Transmembrane helix</keyword>
<keyword evidence="1" id="KW-0812">Transmembrane</keyword>
<feature type="transmembrane region" description="Helical" evidence="1">
    <location>
        <begin position="41"/>
        <end position="57"/>
    </location>
</feature>
<proteinExistence type="predicted"/>
<dbReference type="Proteomes" id="UP001056649">
    <property type="component" value="Chromosome"/>
</dbReference>
<keyword evidence="2" id="KW-0548">Nucleotidyltransferase</keyword>
<evidence type="ECO:0000313" key="2">
    <source>
        <dbReference type="EMBL" id="USF86356.1"/>
    </source>
</evidence>
<protein>
    <submittedName>
        <fullName evidence="2">UTP--glucose-1-phosphate uridylyltransferase</fullName>
    </submittedName>
</protein>
<dbReference type="KEGG" id="eps:L0Y14_09375"/>
<reference evidence="2" key="1">
    <citation type="journal article" date="2022" name="Mol. Ecol. Resour.">
        <title>The complete and closed genome of the facultative generalist Candidatus Endoriftia persephone from deep-sea hydrothermal vents.</title>
        <authorList>
            <person name="de Oliveira A.L."/>
            <person name="Srivastava A."/>
            <person name="Espada-Hinojosa S."/>
            <person name="Bright M."/>
        </authorList>
    </citation>
    <scope>NUCLEOTIDE SEQUENCE</scope>
    <source>
        <strain evidence="2">Tica-EPR-9o50.N</strain>
    </source>
</reference>
<dbReference type="RefSeq" id="WP_005965191.1">
    <property type="nucleotide sequence ID" value="NZ_CP090569.1"/>
</dbReference>